<comment type="similarity">
    <text evidence="1">Belongs to the short-chain dehydrogenases/reductases (SDR) family.</text>
</comment>
<dbReference type="InterPro" id="IPR002347">
    <property type="entry name" value="SDR_fam"/>
</dbReference>
<sequence length="248" mass="26322">MRLKDKVAVVTGSAQGIGRAVAELYAREGARVAVVDVQAEAAEKVAAGIREAGGDAIAVLCDVSSRAAVNEAADAVRAAYGPIDILVNNAGVIRPAMLHKMTDEQWETVLGVHLHGAFYWLQAVVNDMIERERGWIIFTSSSTAQNGSIGQINYAAAKSGGLAMVRTAARELGRYNILVNAVAPAAATEMTLKVRTDPRFADAVKRMPLRRHAEPEEIAPTFVYLASGEASYVTGQVISVDGGGMMVR</sequence>
<dbReference type="FunFam" id="3.40.50.720:FF:000173">
    <property type="entry name" value="3-oxoacyl-[acyl-carrier protein] reductase"/>
    <property type="match status" value="1"/>
</dbReference>
<comment type="caution">
    <text evidence="4">The sequence shown here is derived from an EMBL/GenBank/DDBJ whole genome shotgun (WGS) entry which is preliminary data.</text>
</comment>
<name>A0A5J5K000_9ACTN</name>
<evidence type="ECO:0000313" key="4">
    <source>
        <dbReference type="EMBL" id="KAA9375904.1"/>
    </source>
</evidence>
<keyword evidence="5" id="KW-1185">Reference proteome</keyword>
<dbReference type="PRINTS" id="PR00080">
    <property type="entry name" value="SDRFAMILY"/>
</dbReference>
<dbReference type="SMART" id="SM00822">
    <property type="entry name" value="PKS_KR"/>
    <property type="match status" value="1"/>
</dbReference>
<reference evidence="4 5" key="1">
    <citation type="submission" date="2019-09" db="EMBL/GenBank/DDBJ databases">
        <title>Screening of Novel Bioactive Compounds from Soil-Associated.</title>
        <authorList>
            <person name="Gong X."/>
        </authorList>
    </citation>
    <scope>NUCLEOTIDE SEQUENCE [LARGE SCALE GENOMIC DNA]</scope>
    <source>
        <strain evidence="4 5">Gxj-6</strain>
    </source>
</reference>
<dbReference type="InterPro" id="IPR057326">
    <property type="entry name" value="KR_dom"/>
</dbReference>
<dbReference type="GO" id="GO:0048038">
    <property type="term" value="F:quinone binding"/>
    <property type="evidence" value="ECO:0007669"/>
    <property type="project" value="TreeGrafter"/>
</dbReference>
<dbReference type="SUPFAM" id="SSF51735">
    <property type="entry name" value="NAD(P)-binding Rossmann-fold domains"/>
    <property type="match status" value="1"/>
</dbReference>
<dbReference type="AlphaFoldDB" id="A0A5J5K000"/>
<dbReference type="PRINTS" id="PR00081">
    <property type="entry name" value="GDHRDH"/>
</dbReference>
<dbReference type="Pfam" id="PF13561">
    <property type="entry name" value="adh_short_C2"/>
    <property type="match status" value="1"/>
</dbReference>
<dbReference type="Proteomes" id="UP000327011">
    <property type="component" value="Unassembled WGS sequence"/>
</dbReference>
<accession>A0A5J5K000</accession>
<dbReference type="GO" id="GO:0006633">
    <property type="term" value="P:fatty acid biosynthetic process"/>
    <property type="evidence" value="ECO:0007669"/>
    <property type="project" value="TreeGrafter"/>
</dbReference>
<dbReference type="PROSITE" id="PS00061">
    <property type="entry name" value="ADH_SHORT"/>
    <property type="match status" value="1"/>
</dbReference>
<evidence type="ECO:0000313" key="5">
    <source>
        <dbReference type="Proteomes" id="UP000327011"/>
    </source>
</evidence>
<dbReference type="EMBL" id="VYTZ01000009">
    <property type="protein sequence ID" value="KAA9375904.1"/>
    <property type="molecule type" value="Genomic_DNA"/>
</dbReference>
<dbReference type="InterPro" id="IPR020904">
    <property type="entry name" value="Sc_DH/Rdtase_CS"/>
</dbReference>
<feature type="domain" description="Ketoreductase" evidence="3">
    <location>
        <begin position="6"/>
        <end position="187"/>
    </location>
</feature>
<dbReference type="InterPro" id="IPR036291">
    <property type="entry name" value="NAD(P)-bd_dom_sf"/>
</dbReference>
<proteinExistence type="inferred from homology"/>
<dbReference type="GO" id="GO:0016616">
    <property type="term" value="F:oxidoreductase activity, acting on the CH-OH group of donors, NAD or NADP as acceptor"/>
    <property type="evidence" value="ECO:0007669"/>
    <property type="project" value="TreeGrafter"/>
</dbReference>
<evidence type="ECO:0000259" key="3">
    <source>
        <dbReference type="SMART" id="SM00822"/>
    </source>
</evidence>
<dbReference type="RefSeq" id="WP_150936335.1">
    <property type="nucleotide sequence ID" value="NZ_VYTZ01000009.1"/>
</dbReference>
<dbReference type="Gene3D" id="3.40.50.720">
    <property type="entry name" value="NAD(P)-binding Rossmann-like Domain"/>
    <property type="match status" value="1"/>
</dbReference>
<gene>
    <name evidence="4" type="ORF">F5972_24570</name>
</gene>
<dbReference type="PANTHER" id="PTHR42760:SF133">
    <property type="entry name" value="3-OXOACYL-[ACYL-CARRIER-PROTEIN] REDUCTASE"/>
    <property type="match status" value="1"/>
</dbReference>
<keyword evidence="2" id="KW-0560">Oxidoreductase</keyword>
<protein>
    <submittedName>
        <fullName evidence="4">SDR family oxidoreductase</fullName>
    </submittedName>
</protein>
<evidence type="ECO:0000256" key="2">
    <source>
        <dbReference type="ARBA" id="ARBA00023002"/>
    </source>
</evidence>
<evidence type="ECO:0000256" key="1">
    <source>
        <dbReference type="ARBA" id="ARBA00006484"/>
    </source>
</evidence>
<organism evidence="4 5">
    <name type="scientific">Microbispora cellulosiformans</name>
    <dbReference type="NCBI Taxonomy" id="2614688"/>
    <lineage>
        <taxon>Bacteria</taxon>
        <taxon>Bacillati</taxon>
        <taxon>Actinomycetota</taxon>
        <taxon>Actinomycetes</taxon>
        <taxon>Streptosporangiales</taxon>
        <taxon>Streptosporangiaceae</taxon>
        <taxon>Microbispora</taxon>
    </lineage>
</organism>
<dbReference type="PANTHER" id="PTHR42760">
    <property type="entry name" value="SHORT-CHAIN DEHYDROGENASES/REDUCTASES FAMILY MEMBER"/>
    <property type="match status" value="1"/>
</dbReference>